<reference evidence="2" key="1">
    <citation type="submission" date="2019-11" db="EMBL/GenBank/DDBJ databases">
        <title>Isolation and characterization of two novel species in the genus Thiomicrorhabdus.</title>
        <authorList>
            <person name="Mochizuki J."/>
            <person name="Kojima H."/>
            <person name="Fukui M."/>
        </authorList>
    </citation>
    <scope>NUCLEOTIDE SEQUENCE [LARGE SCALE GENOMIC DNA]</scope>
    <source>
        <strain evidence="2">AkT22</strain>
    </source>
</reference>
<dbReference type="NCBIfam" id="TIGR04371">
    <property type="entry name" value="methyltran_NanM"/>
    <property type="match status" value="1"/>
</dbReference>
<dbReference type="SUPFAM" id="SSF53335">
    <property type="entry name" value="S-adenosyl-L-methionine-dependent methyltransferases"/>
    <property type="match status" value="1"/>
</dbReference>
<dbReference type="Proteomes" id="UP000501466">
    <property type="component" value="Chromosome"/>
</dbReference>
<accession>A0A6F8PLX2</accession>
<dbReference type="RefSeq" id="WP_173290918.1">
    <property type="nucleotide sequence ID" value="NZ_AP021888.1"/>
</dbReference>
<dbReference type="InterPro" id="IPR030807">
    <property type="entry name" value="Methyltran_NanM"/>
</dbReference>
<dbReference type="AlphaFoldDB" id="A0A6F8PLX2"/>
<evidence type="ECO:0008006" key="3">
    <source>
        <dbReference type="Google" id="ProtNLM"/>
    </source>
</evidence>
<evidence type="ECO:0000313" key="2">
    <source>
        <dbReference type="Proteomes" id="UP000501466"/>
    </source>
</evidence>
<keyword evidence="2" id="KW-1185">Reference proteome</keyword>
<evidence type="ECO:0000313" key="1">
    <source>
        <dbReference type="EMBL" id="BBP43086.1"/>
    </source>
</evidence>
<dbReference type="KEGG" id="tzo:THMIRHAT_08320"/>
<gene>
    <name evidence="1" type="ORF">THMIRHAT_08320</name>
</gene>
<dbReference type="EMBL" id="AP021888">
    <property type="protein sequence ID" value="BBP43086.1"/>
    <property type="molecule type" value="Genomic_DNA"/>
</dbReference>
<name>A0A6F8PLX2_9GAMM</name>
<dbReference type="InterPro" id="IPR029063">
    <property type="entry name" value="SAM-dependent_MTases_sf"/>
</dbReference>
<organism evidence="1 2">
    <name type="scientific">Thiosulfativibrio zosterae</name>
    <dbReference type="NCBI Taxonomy" id="2675053"/>
    <lineage>
        <taxon>Bacteria</taxon>
        <taxon>Pseudomonadati</taxon>
        <taxon>Pseudomonadota</taxon>
        <taxon>Gammaproteobacteria</taxon>
        <taxon>Thiotrichales</taxon>
        <taxon>Piscirickettsiaceae</taxon>
        <taxon>Thiosulfativibrio</taxon>
    </lineage>
</organism>
<protein>
    <recommendedName>
        <fullName evidence="3">Sugar O-methyltransferase</fullName>
    </recommendedName>
</protein>
<proteinExistence type="predicted"/>
<sequence length="347" mass="40143">MDNCKKLLKEMEQASTLYQPGVFWQEASKLMFESLNNHGFDSFRRLPWSLIFFVPTYGSPGSSLSGKHIESLQEWIVQQNLNSKQTQLLSTFSSGEERALADYRTLVASEYQTSLMPRLVDFSESTIGEPKEQFEFDGKRYSRSALNYLLGLSFFKKHADLDNIGIIMEIGGGFGTMGEIVYKLMPTTRYINIDIPPTLCCSTYYLQQLVGRTEIKHPLEFLSFTSIQIEDLNLINVFASWQVEKLKGKIDLFVNFISFQEMEPEIVENYLFHVSRLQAEWVLLRNMREGKPLKAQRRFGVDKPIYSEDYARMLEGYELVDTNVIPFGFKTVDGFHSELMLFKRAVY</sequence>